<organism evidence="3 4">
    <name type="scientific">Salinicola acroporae</name>
    <dbReference type="NCBI Taxonomy" id="1541440"/>
    <lineage>
        <taxon>Bacteria</taxon>
        <taxon>Pseudomonadati</taxon>
        <taxon>Pseudomonadota</taxon>
        <taxon>Gammaproteobacteria</taxon>
        <taxon>Oceanospirillales</taxon>
        <taxon>Halomonadaceae</taxon>
        <taxon>Salinicola</taxon>
    </lineage>
</organism>
<feature type="signal peptide" evidence="2">
    <location>
        <begin position="1"/>
        <end position="27"/>
    </location>
</feature>
<evidence type="ECO:0000256" key="2">
    <source>
        <dbReference type="SAM" id="SignalP"/>
    </source>
</evidence>
<proteinExistence type="predicted"/>
<evidence type="ECO:0000313" key="4">
    <source>
        <dbReference type="Proteomes" id="UP001162135"/>
    </source>
</evidence>
<reference evidence="3" key="2">
    <citation type="submission" date="2017-11" db="EMBL/GenBank/DDBJ databases">
        <authorList>
            <person name="Das S.K."/>
        </authorList>
    </citation>
    <scope>NUCLEOTIDE SEQUENCE</scope>
    <source>
        <strain evidence="3">S4-41</strain>
    </source>
</reference>
<gene>
    <name evidence="3" type="ORF">CUR86_01545</name>
</gene>
<feature type="region of interest" description="Disordered" evidence="1">
    <location>
        <begin position="283"/>
        <end position="304"/>
    </location>
</feature>
<dbReference type="EMBL" id="PGFS01000001">
    <property type="protein sequence ID" value="MDH4571268.1"/>
    <property type="molecule type" value="Genomic_DNA"/>
</dbReference>
<dbReference type="InterPro" id="IPR010794">
    <property type="entry name" value="MalM"/>
</dbReference>
<reference evidence="3" key="1">
    <citation type="journal article" date="2015" name="Antonie Van Leeuwenhoek">
        <title>Comparative 16S rRNA signatures and multilocus sequence analysis for the genus Salinicola and description of Salinicola acroporae sp. nov., isolated from coral Acropora digitifera.</title>
        <authorList>
            <person name="Lepcha R.T."/>
            <person name="Poddar A."/>
            <person name="Schumann P."/>
            <person name="Das S.K."/>
        </authorList>
    </citation>
    <scope>NUCLEOTIDE SEQUENCE</scope>
    <source>
        <strain evidence="3">S4-41</strain>
    </source>
</reference>
<feature type="compositionally biased region" description="Low complexity" evidence="1">
    <location>
        <begin position="244"/>
        <end position="254"/>
    </location>
</feature>
<name>A0ABT6I0P9_9GAMM</name>
<feature type="chain" id="PRO_5046312460" description="Maltose operon protein" evidence="2">
    <location>
        <begin position="28"/>
        <end position="304"/>
    </location>
</feature>
<evidence type="ECO:0000256" key="1">
    <source>
        <dbReference type="SAM" id="MobiDB-lite"/>
    </source>
</evidence>
<evidence type="ECO:0008006" key="5">
    <source>
        <dbReference type="Google" id="ProtNLM"/>
    </source>
</evidence>
<keyword evidence="2" id="KW-0732">Signal</keyword>
<dbReference type="PROSITE" id="PS51257">
    <property type="entry name" value="PROKAR_LIPOPROTEIN"/>
    <property type="match status" value="1"/>
</dbReference>
<accession>A0ABT6I0P9</accession>
<protein>
    <recommendedName>
        <fullName evidence="5">Maltose operon protein</fullName>
    </recommendedName>
</protein>
<dbReference type="Pfam" id="PF07148">
    <property type="entry name" value="MalM"/>
    <property type="match status" value="1"/>
</dbReference>
<dbReference type="Proteomes" id="UP001162135">
    <property type="component" value="Unassembled WGS sequence"/>
</dbReference>
<feature type="region of interest" description="Disordered" evidence="1">
    <location>
        <begin position="224"/>
        <end position="254"/>
    </location>
</feature>
<dbReference type="RefSeq" id="WP_110715148.1">
    <property type="nucleotide sequence ID" value="NZ_PGFS01000001.1"/>
</dbReference>
<keyword evidence="4" id="KW-1185">Reference proteome</keyword>
<sequence>MLSSYRLAVPLSTLLFALAGCSTPLMAPHSPTIPAQQGQQALASAPDCCTSLASLPYRPISAQETLTLDFTPQAPVHDFGDGKSFFQAFTLPRNNGPVAISITSPIRDGQLFAPTLLVLDAAFQPVRQVPSDSLRVRRPTGFSSARLEGQFSLTPGPDAQYLVIYSSEQDRRATTSYESEAKAYARVRGLAEPPGPDPRAVHAATGTITLEIASLAGNAGLTPLAAAAPPPAQRPTPSESQGVAPTPASAATSHSADFDYRRMIDAALKAGDIELALELADRAERSGHPGTRAWLAERLQARTP</sequence>
<comment type="caution">
    <text evidence="3">The sequence shown here is derived from an EMBL/GenBank/DDBJ whole genome shotgun (WGS) entry which is preliminary data.</text>
</comment>
<evidence type="ECO:0000313" key="3">
    <source>
        <dbReference type="EMBL" id="MDH4571268.1"/>
    </source>
</evidence>